<sequence length="1992" mass="224602">MVTPKQLLSTIESALLGPSPPTPAQRVELLHAIRGSCPAFHSLLSYPPPKPSDRAQVQSKEVRLPDSPPISLDDQDVQIALKLSNELHLNEINCVRLLVSANQEWGLMGREPLEIFRLSAGLWYTERRDLITALYTLLRAVVLDQGLEADLVSDIQKYLEDLLSAGMRQRLISLIKELNREEPAGLGGPNCERYVLDSRGALVERQAVVCRERLILGHCLVLTILIVRTDPKDIKDIFSVVKDSAGEVTQTNATLKQQACPYFLNYCFVYELSLKTIIFSLLFSLVIAFVSDALSAVPDKASILSRDASFRREFHDLVMAAGNDPNFEGYIGCIRLAWAVHLMLIQDAVTSRDTVSSASSTDLAYLHSCLEVIFSDNVFQFILDKVLRTAAYQNDDEDMIYMYNAYLHKLIACFLSHPLARDKVKESKERAMSTLNPYRSAGSHDFGHETNLNSQQVSETGPLPFVSLLEFVSEVYQYNDFNSLPCLLNQREPELLSGNDVLWTFVNFAGEDHTNFQTLVAFLNMLSTLASSQEGASKVFELLQGKAFRSVGWSTMFDCLSIYDEKFKQSLQTAGAMLPEFPEGDAKALVAYLNVLQKVVQNGNPIERKNWFPDIEPLFKLLGYENVPPYLKGALRNAIATFIHVSPALKDTIWSYLEQYDLPVVVGSQVGKSAPTMAAQVYDMQYELNEVEARREQYPSTVSFLNLLNALIAEERDFSDRGLRFIGIFRFIYDHVFGPFPQRAYADPCEKWQLVVACLKHFHMILSMYDIGDEDIDSVIDRTQLSAGSHSSPLQMQLPVLELLKDFMSGKTVFRNIMGILSPGVNTIITERTNQIYGQLLEKAVQLSLEIIILVLEKDLMLSDFWRPEYQPLDVILSQDHNQIVVLLEYVRYDFQPQIQQCSIKIMSILRHLLYKVFAKCPNDKILNLVDSSRIVGLVQILLKSNAASCLIEDYAACLELRSEESQFVENSTDDPGVLILQLLIDNIGRSAPNITHLLLNFDLDNAIERTVLQPKFHYSCLKVILEILENLYKPDVNALLHEFGFQLLYELCLDPLTSGPTMDLLSNKKYQFFVKVRRDAFEAFEVEKPQFKALFDNMHLDIIGVAPLPKRNSSQALRISSLHQRAWLLKLLAIELHAGDMSVSSHREACQSILVQLFGQEIIEMGADHIIPRSLSLQNGSVEHGGTRTISKSKVLELLEVVQFRSPDATLKLSQIVSTLKYGLVAEEILGNAATSRKGGVYYFSERGDRLIDLASFRDKLWQKFSSVYPQLNNFGSEVELNDVKETIQQLLRWGWKYNKNLEEQAAQLHMLTGWSQIVEVHCCLAVIVVNIGGKLSNCISASRRTSLLENRSEVLYQVLDASLTASASPDCSLKMAFILCQVALTSMAKLRDERFLGPSGSNSDYATSLDVIMVKQLPNGACHSILFKLILAILRHESSEALRRRQYALLLSYFQYCQHMLDPNVPTTVLQFLLLDEQDGEDLDLQKINKEQAELARANFLILRKEAQSILDLVGVDMSLAYVIKDATQGSEPGKTISLYLLDALICVDHERYFLNQLQSRGFIRSCLANISSVSYQVDGGHSLESLQRACTLEAEVALLLRISHKYGKSGAQVLFSMGALEHIGSCKAFNFLGGLRRLDTKLRRDVAMDIDQQRMVINPMLRLVFSLTSLVDKSEIFEVKNKIVREVIDFVKGHQSLFDKVLREDIYEADELKMEQINLVVGILSKVWPYEENDDCGFVQGLFGIMHVLFSCDSETPIYRSAQTLESKRKSELNSFLICFSLSSYLYFLVTKKSLRLQITESLFDHHVSVGFQHPTLNLLGSLLNSVTAALERAAEEKSQLLNRIRDINELSRQEVDEIISMCARRDSVSSSDNIQKRRYVAMVEMCQVVGHRDQLITLLLPLVEQVLNVILIHFQDSSVLSDASGAMKTITYGGMSDSGQDISLLCGKLITTLERLELLNEDKVGHNLKVFRRLVTSLKEITVQKLAL</sequence>
<comment type="similarity">
    <text evidence="2">Belongs to the NUP186/NUP192/NUP205 family.</text>
</comment>
<keyword evidence="4" id="KW-0539">Nucleus</keyword>
<evidence type="ECO:0000256" key="4">
    <source>
        <dbReference type="ARBA" id="ARBA00023242"/>
    </source>
</evidence>
<dbReference type="GO" id="GO:0005643">
    <property type="term" value="C:nuclear pore"/>
    <property type="evidence" value="ECO:0007669"/>
    <property type="project" value="InterPro"/>
</dbReference>
<keyword evidence="5" id="KW-0175">Coiled coil</keyword>
<evidence type="ECO:0000256" key="1">
    <source>
        <dbReference type="ARBA" id="ARBA00004123"/>
    </source>
</evidence>
<dbReference type="PANTHER" id="PTHR31344">
    <property type="entry name" value="NUCLEAR PORE COMPLEX PROTEIN NUP205"/>
    <property type="match status" value="1"/>
</dbReference>
<comment type="caution">
    <text evidence="6">The sequence shown here is derived from an EMBL/GenBank/DDBJ whole genome shotgun (WGS) entry which is preliminary data.</text>
</comment>
<feature type="coiled-coil region" evidence="5">
    <location>
        <begin position="1827"/>
        <end position="1854"/>
    </location>
</feature>
<protein>
    <recommendedName>
        <fullName evidence="8">Nuclear pore complex protein NUP205</fullName>
    </recommendedName>
</protein>
<comment type="subcellular location">
    <subcellularLocation>
        <location evidence="1">Nucleus</location>
    </subcellularLocation>
</comment>
<keyword evidence="3" id="KW-0813">Transport</keyword>
<gene>
    <name evidence="6" type="ORF">FEM48_Zijuj01G0196200</name>
</gene>
<evidence type="ECO:0000256" key="3">
    <source>
        <dbReference type="ARBA" id="ARBA00022448"/>
    </source>
</evidence>
<organism evidence="6 7">
    <name type="scientific">Ziziphus jujuba var. spinosa</name>
    <dbReference type="NCBI Taxonomy" id="714518"/>
    <lineage>
        <taxon>Eukaryota</taxon>
        <taxon>Viridiplantae</taxon>
        <taxon>Streptophyta</taxon>
        <taxon>Embryophyta</taxon>
        <taxon>Tracheophyta</taxon>
        <taxon>Spermatophyta</taxon>
        <taxon>Magnoliopsida</taxon>
        <taxon>eudicotyledons</taxon>
        <taxon>Gunneridae</taxon>
        <taxon>Pentapetalae</taxon>
        <taxon>rosids</taxon>
        <taxon>fabids</taxon>
        <taxon>Rosales</taxon>
        <taxon>Rhamnaceae</taxon>
        <taxon>Paliureae</taxon>
        <taxon>Ziziphus</taxon>
    </lineage>
</organism>
<evidence type="ECO:0000313" key="6">
    <source>
        <dbReference type="EMBL" id="KAH7546395.1"/>
    </source>
</evidence>
<evidence type="ECO:0000256" key="2">
    <source>
        <dbReference type="ARBA" id="ARBA00005892"/>
    </source>
</evidence>
<dbReference type="Pfam" id="PF11894">
    <property type="entry name" value="Nup192"/>
    <property type="match status" value="2"/>
</dbReference>
<accession>A0A978W361</accession>
<evidence type="ECO:0008006" key="8">
    <source>
        <dbReference type="Google" id="ProtNLM"/>
    </source>
</evidence>
<dbReference type="InterPro" id="IPR021827">
    <property type="entry name" value="Nup186/Nup192/Nup205"/>
</dbReference>
<dbReference type="PANTHER" id="PTHR31344:SF0">
    <property type="entry name" value="NUCLEAR PORE COMPLEX PROTEIN NUP205"/>
    <property type="match status" value="1"/>
</dbReference>
<name>A0A978W361_ZIZJJ</name>
<evidence type="ECO:0000313" key="7">
    <source>
        <dbReference type="Proteomes" id="UP000813462"/>
    </source>
</evidence>
<reference evidence="6" key="1">
    <citation type="journal article" date="2021" name="Front. Plant Sci.">
        <title>Chromosome-Scale Genome Assembly for Chinese Sour Jujube and Insights Into Its Genome Evolution and Domestication Signature.</title>
        <authorList>
            <person name="Shen L.-Y."/>
            <person name="Luo H."/>
            <person name="Wang X.-L."/>
            <person name="Wang X.-M."/>
            <person name="Qiu X.-J."/>
            <person name="Liu H."/>
            <person name="Zhou S.-S."/>
            <person name="Jia K.-H."/>
            <person name="Nie S."/>
            <person name="Bao Y.-T."/>
            <person name="Zhang R.-G."/>
            <person name="Yun Q.-Z."/>
            <person name="Chai Y.-H."/>
            <person name="Lu J.-Y."/>
            <person name="Li Y."/>
            <person name="Zhao S.-W."/>
            <person name="Mao J.-F."/>
            <person name="Jia S.-G."/>
            <person name="Mao Y.-M."/>
        </authorList>
    </citation>
    <scope>NUCLEOTIDE SEQUENCE</scope>
    <source>
        <strain evidence="6">AT0</strain>
        <tissue evidence="6">Leaf</tissue>
    </source>
</reference>
<dbReference type="Proteomes" id="UP000813462">
    <property type="component" value="Unassembled WGS sequence"/>
</dbReference>
<evidence type="ECO:0000256" key="5">
    <source>
        <dbReference type="SAM" id="Coils"/>
    </source>
</evidence>
<proteinExistence type="inferred from homology"/>
<dbReference type="EMBL" id="JAEACU010000001">
    <property type="protein sequence ID" value="KAH7546395.1"/>
    <property type="molecule type" value="Genomic_DNA"/>
</dbReference>